<proteinExistence type="predicted"/>
<organism evidence="2">
    <name type="scientific">Rhizophora mucronata</name>
    <name type="common">Asiatic mangrove</name>
    <dbReference type="NCBI Taxonomy" id="61149"/>
    <lineage>
        <taxon>Eukaryota</taxon>
        <taxon>Viridiplantae</taxon>
        <taxon>Streptophyta</taxon>
        <taxon>Embryophyta</taxon>
        <taxon>Tracheophyta</taxon>
        <taxon>Spermatophyta</taxon>
        <taxon>Magnoliopsida</taxon>
        <taxon>eudicotyledons</taxon>
        <taxon>Gunneridae</taxon>
        <taxon>Pentapetalae</taxon>
        <taxon>rosids</taxon>
        <taxon>fabids</taxon>
        <taxon>Malpighiales</taxon>
        <taxon>Rhizophoraceae</taxon>
        <taxon>Rhizophora</taxon>
    </lineage>
</organism>
<reference evidence="2" key="1">
    <citation type="submission" date="2018-02" db="EMBL/GenBank/DDBJ databases">
        <title>Rhizophora mucronata_Transcriptome.</title>
        <authorList>
            <person name="Meera S.P."/>
            <person name="Sreeshan A."/>
            <person name="Augustine A."/>
        </authorList>
    </citation>
    <scope>NUCLEOTIDE SEQUENCE</scope>
    <source>
        <tissue evidence="2">Leaf</tissue>
    </source>
</reference>
<dbReference type="AlphaFoldDB" id="A0A2P2N4Q7"/>
<evidence type="ECO:0000313" key="2">
    <source>
        <dbReference type="EMBL" id="MBX37491.1"/>
    </source>
</evidence>
<evidence type="ECO:0000256" key="1">
    <source>
        <dbReference type="SAM" id="Phobius"/>
    </source>
</evidence>
<keyword evidence="1" id="KW-0472">Membrane</keyword>
<feature type="transmembrane region" description="Helical" evidence="1">
    <location>
        <begin position="28"/>
        <end position="51"/>
    </location>
</feature>
<dbReference type="EMBL" id="GGEC01057007">
    <property type="protein sequence ID" value="MBX37491.1"/>
    <property type="molecule type" value="Transcribed_RNA"/>
</dbReference>
<name>A0A2P2N4Q7_RHIMU</name>
<feature type="transmembrane region" description="Helical" evidence="1">
    <location>
        <begin position="58"/>
        <end position="78"/>
    </location>
</feature>
<keyword evidence="1" id="KW-1133">Transmembrane helix</keyword>
<keyword evidence="1" id="KW-0812">Transmembrane</keyword>
<protein>
    <submittedName>
        <fullName evidence="2">Uncharacterized protein MANES_04G112800</fullName>
    </submittedName>
</protein>
<accession>A0A2P2N4Q7</accession>
<sequence>MVPVSEPETKICGRILLSDVVVKSKRNVLWVLLVLFWPCIFLLSLFAPFFLQLRCILGCFYFVTGLLDITTLSFHGNLSHRTFKLPKWL</sequence>